<reference evidence="2" key="1">
    <citation type="submission" date="2023-04" db="EMBL/GenBank/DDBJ databases">
        <authorList>
            <consortium name="ELIXIR-Norway"/>
        </authorList>
    </citation>
    <scope>NUCLEOTIDE SEQUENCE [LARGE SCALE GENOMIC DNA]</scope>
</reference>
<accession>A0ABN8Z3Q1</accession>
<evidence type="ECO:0000313" key="3">
    <source>
        <dbReference type="Proteomes" id="UP001176941"/>
    </source>
</evidence>
<dbReference type="EMBL" id="OX459964">
    <property type="protein sequence ID" value="CAI9168339.1"/>
    <property type="molecule type" value="Genomic_DNA"/>
</dbReference>
<feature type="region of interest" description="Disordered" evidence="1">
    <location>
        <begin position="70"/>
        <end position="95"/>
    </location>
</feature>
<keyword evidence="3" id="KW-1185">Reference proteome</keyword>
<name>A0ABN8Z3Q1_RANTA</name>
<sequence length="192" mass="20730">MRGRAGEPGRPAEPASVPPSRRSGGVFGWSGEFQRGGGALRDLEDRVPSLSCTQLPGGFDAIVRHPLENRAALPHPPPPPSQSAASSHHPNTLHCWDPHPNTAPCRALPFILMVLRKQPGGQLPQCWPSPGRGGSRPLSPAQSRVTVKPGLRTLSCLRLLWTLGGFRSFPLPPSPHLYDDITHLPVRFVGIK</sequence>
<evidence type="ECO:0000256" key="1">
    <source>
        <dbReference type="SAM" id="MobiDB-lite"/>
    </source>
</evidence>
<gene>
    <name evidence="2" type="ORF">MRATA1EN1_LOCUS17301</name>
</gene>
<organism evidence="2 3">
    <name type="scientific">Rangifer tarandus platyrhynchus</name>
    <name type="common">Svalbard reindeer</name>
    <dbReference type="NCBI Taxonomy" id="3082113"/>
    <lineage>
        <taxon>Eukaryota</taxon>
        <taxon>Metazoa</taxon>
        <taxon>Chordata</taxon>
        <taxon>Craniata</taxon>
        <taxon>Vertebrata</taxon>
        <taxon>Euteleostomi</taxon>
        <taxon>Mammalia</taxon>
        <taxon>Eutheria</taxon>
        <taxon>Laurasiatheria</taxon>
        <taxon>Artiodactyla</taxon>
        <taxon>Ruminantia</taxon>
        <taxon>Pecora</taxon>
        <taxon>Cervidae</taxon>
        <taxon>Odocoileinae</taxon>
        <taxon>Rangifer</taxon>
    </lineage>
</organism>
<evidence type="ECO:0000313" key="2">
    <source>
        <dbReference type="EMBL" id="CAI9168339.1"/>
    </source>
</evidence>
<dbReference type="Proteomes" id="UP001176941">
    <property type="component" value="Chromosome 28"/>
</dbReference>
<proteinExistence type="predicted"/>
<feature type="region of interest" description="Disordered" evidence="1">
    <location>
        <begin position="1"/>
        <end position="37"/>
    </location>
</feature>
<protein>
    <submittedName>
        <fullName evidence="2">Uncharacterized protein</fullName>
    </submittedName>
</protein>